<feature type="region of interest" description="Disordered" evidence="1">
    <location>
        <begin position="165"/>
        <end position="190"/>
    </location>
</feature>
<organism evidence="2 3">
    <name type="scientific">Parvularcula maris</name>
    <dbReference type="NCBI Taxonomy" id="2965077"/>
    <lineage>
        <taxon>Bacteria</taxon>
        <taxon>Pseudomonadati</taxon>
        <taxon>Pseudomonadota</taxon>
        <taxon>Alphaproteobacteria</taxon>
        <taxon>Parvularculales</taxon>
        <taxon>Parvularculaceae</taxon>
        <taxon>Parvularcula</taxon>
    </lineage>
</organism>
<name>A0A9X2LAL0_9PROT</name>
<dbReference type="RefSeq" id="WP_256619894.1">
    <property type="nucleotide sequence ID" value="NZ_JANIBC010000010.1"/>
</dbReference>
<reference evidence="2" key="1">
    <citation type="submission" date="2022-07" db="EMBL/GenBank/DDBJ databases">
        <title>Parvularcula maris sp. nov., an algicidal bacterium isolated from seawater.</title>
        <authorList>
            <person name="Li F."/>
        </authorList>
    </citation>
    <scope>NUCLEOTIDE SEQUENCE</scope>
    <source>
        <strain evidence="2">BGMRC 0090</strain>
    </source>
</reference>
<dbReference type="EMBL" id="JANIBC010000010">
    <property type="protein sequence ID" value="MCQ8185998.1"/>
    <property type="molecule type" value="Genomic_DNA"/>
</dbReference>
<accession>A0A9X2LAL0</accession>
<dbReference type="AlphaFoldDB" id="A0A9X2LAL0"/>
<evidence type="ECO:0000313" key="3">
    <source>
        <dbReference type="Proteomes" id="UP001142610"/>
    </source>
</evidence>
<feature type="compositionally biased region" description="Basic and acidic residues" evidence="1">
    <location>
        <begin position="384"/>
        <end position="394"/>
    </location>
</feature>
<feature type="region of interest" description="Disordered" evidence="1">
    <location>
        <begin position="359"/>
        <end position="394"/>
    </location>
</feature>
<sequence>MNAQPCPKPGLARRGGRYEEQVAACASTSVPLRLNRLMIDKALALGTAGELSCQERCLMMALLAHLDVAATAGGETAVWPGSARLCVLLGIGESTLRRLKSSLEEKGYILRRYDHLNRPLRGGAIDLKPFLLRVESLCEELGHTTAQLNEDKNALRAERYDHRLEESAPALTSERPIGNPPQETSERTPVAEEELEMVREAERLLPGIAGDPEASAEKVLGHRKAASLWPWAKRRHGERALLALAIAGTSPHIESPPAWFGWFATSAAGAEADLEGLAEKLKRSAPQQKAAPALPQELEELATAFADLVGWDKARSYLAGGSVQALPSGKGFEPKSTLSYRRLAGDLAEPFGAAAAAAGFEPRPVRPSAASEASPTGAAASPGTKRDSGRTDQC</sequence>
<evidence type="ECO:0008006" key="4">
    <source>
        <dbReference type="Google" id="ProtNLM"/>
    </source>
</evidence>
<evidence type="ECO:0000256" key="1">
    <source>
        <dbReference type="SAM" id="MobiDB-lite"/>
    </source>
</evidence>
<gene>
    <name evidence="2" type="ORF">NOG11_11415</name>
</gene>
<keyword evidence="3" id="KW-1185">Reference proteome</keyword>
<comment type="caution">
    <text evidence="2">The sequence shown here is derived from an EMBL/GenBank/DDBJ whole genome shotgun (WGS) entry which is preliminary data.</text>
</comment>
<protein>
    <recommendedName>
        <fullName evidence="4">Helix-turn-helix domain-containing protein</fullName>
    </recommendedName>
</protein>
<evidence type="ECO:0000313" key="2">
    <source>
        <dbReference type="EMBL" id="MCQ8185998.1"/>
    </source>
</evidence>
<dbReference type="Proteomes" id="UP001142610">
    <property type="component" value="Unassembled WGS sequence"/>
</dbReference>
<feature type="compositionally biased region" description="Low complexity" evidence="1">
    <location>
        <begin position="359"/>
        <end position="383"/>
    </location>
</feature>
<proteinExistence type="predicted"/>